<name>A0A9D1PQ93_9FIRM</name>
<reference evidence="2" key="1">
    <citation type="journal article" date="2021" name="PeerJ">
        <title>Extensive microbial diversity within the chicken gut microbiome revealed by metagenomics and culture.</title>
        <authorList>
            <person name="Gilroy R."/>
            <person name="Ravi A."/>
            <person name="Getino M."/>
            <person name="Pursley I."/>
            <person name="Horton D.L."/>
            <person name="Alikhan N.F."/>
            <person name="Baker D."/>
            <person name="Gharbi K."/>
            <person name="Hall N."/>
            <person name="Watson M."/>
            <person name="Adriaenssens E.M."/>
            <person name="Foster-Nyarko E."/>
            <person name="Jarju S."/>
            <person name="Secka A."/>
            <person name="Antonio M."/>
            <person name="Oren A."/>
            <person name="Chaudhuri R.R."/>
            <person name="La Ragione R."/>
            <person name="Hildebrand F."/>
            <person name="Pallen M.J."/>
        </authorList>
    </citation>
    <scope>NUCLEOTIDE SEQUENCE</scope>
    <source>
        <strain evidence="2">5790</strain>
    </source>
</reference>
<dbReference type="PRINTS" id="PR00778">
    <property type="entry name" value="HTHARSR"/>
</dbReference>
<gene>
    <name evidence="2" type="ORF">H9900_03770</name>
</gene>
<proteinExistence type="predicted"/>
<dbReference type="InterPro" id="IPR036388">
    <property type="entry name" value="WH-like_DNA-bd_sf"/>
</dbReference>
<dbReference type="PROSITE" id="PS50987">
    <property type="entry name" value="HTH_ARSR_2"/>
    <property type="match status" value="1"/>
</dbReference>
<dbReference type="GO" id="GO:0003700">
    <property type="term" value="F:DNA-binding transcription factor activity"/>
    <property type="evidence" value="ECO:0007669"/>
    <property type="project" value="InterPro"/>
</dbReference>
<reference evidence="2" key="2">
    <citation type="submission" date="2021-04" db="EMBL/GenBank/DDBJ databases">
        <authorList>
            <person name="Gilroy R."/>
        </authorList>
    </citation>
    <scope>NUCLEOTIDE SEQUENCE</scope>
    <source>
        <strain evidence="2">5790</strain>
    </source>
</reference>
<dbReference type="SUPFAM" id="SSF46785">
    <property type="entry name" value="Winged helix' DNA-binding domain"/>
    <property type="match status" value="1"/>
</dbReference>
<dbReference type="InterPro" id="IPR011991">
    <property type="entry name" value="ArsR-like_HTH"/>
</dbReference>
<evidence type="ECO:0000313" key="3">
    <source>
        <dbReference type="Proteomes" id="UP000824162"/>
    </source>
</evidence>
<evidence type="ECO:0000259" key="1">
    <source>
        <dbReference type="PROSITE" id="PS50987"/>
    </source>
</evidence>
<protein>
    <submittedName>
        <fullName evidence="2">ArsR family transcriptional regulator</fullName>
    </submittedName>
</protein>
<dbReference type="InterPro" id="IPR036390">
    <property type="entry name" value="WH_DNA-bd_sf"/>
</dbReference>
<accession>A0A9D1PQ93</accession>
<feature type="domain" description="HTH arsR-type" evidence="1">
    <location>
        <begin position="18"/>
        <end position="58"/>
    </location>
</feature>
<dbReference type="InterPro" id="IPR001845">
    <property type="entry name" value="HTH_ArsR_DNA-bd_dom"/>
</dbReference>
<dbReference type="Proteomes" id="UP000824162">
    <property type="component" value="Unassembled WGS sequence"/>
</dbReference>
<dbReference type="EMBL" id="DXIJ01000075">
    <property type="protein sequence ID" value="HIV85911.1"/>
    <property type="molecule type" value="Genomic_DNA"/>
</dbReference>
<dbReference type="CDD" id="cd00090">
    <property type="entry name" value="HTH_ARSR"/>
    <property type="match status" value="1"/>
</dbReference>
<sequence length="58" mass="6561">MKQLGDRTLKTPDLGGEKTQELIKKTAAFFKVLGDETRVKILYLLSFEELCVSDISEL</sequence>
<organism evidence="2 3">
    <name type="scientific">Candidatus Monoglobus merdigallinarum</name>
    <dbReference type="NCBI Taxonomy" id="2838698"/>
    <lineage>
        <taxon>Bacteria</taxon>
        <taxon>Bacillati</taxon>
        <taxon>Bacillota</taxon>
        <taxon>Clostridia</taxon>
        <taxon>Monoglobales</taxon>
        <taxon>Monoglobaceae</taxon>
        <taxon>Monoglobus</taxon>
    </lineage>
</organism>
<dbReference type="Pfam" id="PF01022">
    <property type="entry name" value="HTH_5"/>
    <property type="match status" value="1"/>
</dbReference>
<feature type="non-terminal residue" evidence="2">
    <location>
        <position position="58"/>
    </location>
</feature>
<dbReference type="AlphaFoldDB" id="A0A9D1PQ93"/>
<dbReference type="Gene3D" id="1.10.10.10">
    <property type="entry name" value="Winged helix-like DNA-binding domain superfamily/Winged helix DNA-binding domain"/>
    <property type="match status" value="1"/>
</dbReference>
<evidence type="ECO:0000313" key="2">
    <source>
        <dbReference type="EMBL" id="HIV85911.1"/>
    </source>
</evidence>
<comment type="caution">
    <text evidence="2">The sequence shown here is derived from an EMBL/GenBank/DDBJ whole genome shotgun (WGS) entry which is preliminary data.</text>
</comment>